<dbReference type="GO" id="GO:0045348">
    <property type="term" value="P:positive regulation of MHC class II biosynthetic process"/>
    <property type="evidence" value="ECO:0007669"/>
    <property type="project" value="TreeGrafter"/>
</dbReference>
<keyword evidence="4" id="KW-1185">Reference proteome</keyword>
<dbReference type="GO" id="GO:0045345">
    <property type="term" value="P:positive regulation of MHC class I biosynthetic process"/>
    <property type="evidence" value="ECO:0007669"/>
    <property type="project" value="TreeGrafter"/>
</dbReference>
<name>Q22M78_TETTS</name>
<evidence type="ECO:0000313" key="3">
    <source>
        <dbReference type="EMBL" id="EAR86364.2"/>
    </source>
</evidence>
<reference evidence="4" key="1">
    <citation type="journal article" date="2006" name="PLoS Biol.">
        <title>Macronuclear genome sequence of the ciliate Tetrahymena thermophila, a model eukaryote.</title>
        <authorList>
            <person name="Eisen J.A."/>
            <person name="Coyne R.S."/>
            <person name="Wu M."/>
            <person name="Wu D."/>
            <person name="Thiagarajan M."/>
            <person name="Wortman J.R."/>
            <person name="Badger J.H."/>
            <person name="Ren Q."/>
            <person name="Amedeo P."/>
            <person name="Jones K.M."/>
            <person name="Tallon L.J."/>
            <person name="Delcher A.L."/>
            <person name="Salzberg S.L."/>
            <person name="Silva J.C."/>
            <person name="Haas B.J."/>
            <person name="Majoros W.H."/>
            <person name="Farzad M."/>
            <person name="Carlton J.M."/>
            <person name="Smith R.K. Jr."/>
            <person name="Garg J."/>
            <person name="Pearlman R.E."/>
            <person name="Karrer K.M."/>
            <person name="Sun L."/>
            <person name="Manning G."/>
            <person name="Elde N.C."/>
            <person name="Turkewitz A.P."/>
            <person name="Asai D.J."/>
            <person name="Wilkes D.E."/>
            <person name="Wang Y."/>
            <person name="Cai H."/>
            <person name="Collins K."/>
            <person name="Stewart B.A."/>
            <person name="Lee S.R."/>
            <person name="Wilamowska K."/>
            <person name="Weinberg Z."/>
            <person name="Ruzzo W.L."/>
            <person name="Wloga D."/>
            <person name="Gaertig J."/>
            <person name="Frankel J."/>
            <person name="Tsao C.-C."/>
            <person name="Gorovsky M.A."/>
            <person name="Keeling P.J."/>
            <person name="Waller R.F."/>
            <person name="Patron N.J."/>
            <person name="Cherry J.M."/>
            <person name="Stover N.A."/>
            <person name="Krieger C.J."/>
            <person name="del Toro C."/>
            <person name="Ryder H.F."/>
            <person name="Williamson S.C."/>
            <person name="Barbeau R.A."/>
            <person name="Hamilton E.P."/>
            <person name="Orias E."/>
        </authorList>
    </citation>
    <scope>NUCLEOTIDE SEQUENCE [LARGE SCALE GENOMIC DNA]</scope>
    <source>
        <strain evidence="4">SB210</strain>
    </source>
</reference>
<sequence>MMQQKICFDSQEDFLNSSLSNHTDLEIYLRQSFDLKRNFNAQSLFSALSKCIQLKNLAMQISNQAISVSDSSDLGSAIANCTNISTLILLIDGCRIGYESMRGFASGLSKCFNLQTLGIDLQNNDFGVEGYLDLTSALSKLSNLTELGLVLNGIDDKGFISLVSGLVNCTNLKALALEIGRNAIQSEGASTLGSVLPKLTKLQILQIVIGNYHYIEYNGYSNLLDSLSQCNQLNNLTLGIKYKRVVENEDQRKKILMKFMKIKKLVNLQFH</sequence>
<dbReference type="PANTHER" id="PTHR47189">
    <property type="entry name" value="MHC CLASS II TRANSACTIVATOR"/>
    <property type="match status" value="1"/>
</dbReference>
<evidence type="ECO:0008006" key="5">
    <source>
        <dbReference type="Google" id="ProtNLM"/>
    </source>
</evidence>
<dbReference type="InParanoid" id="Q22M78"/>
<evidence type="ECO:0000256" key="1">
    <source>
        <dbReference type="ARBA" id="ARBA00022614"/>
    </source>
</evidence>
<accession>Q22M78</accession>
<dbReference type="PANTHER" id="PTHR47189:SF1">
    <property type="entry name" value="MHC CLASS II TRANSACTIVATOR"/>
    <property type="match status" value="1"/>
</dbReference>
<gene>
    <name evidence="3" type="ORF">TTHERM_00037410</name>
</gene>
<keyword evidence="2" id="KW-0677">Repeat</keyword>
<dbReference type="KEGG" id="tet:TTHERM_00037410"/>
<dbReference type="GO" id="GO:0045944">
    <property type="term" value="P:positive regulation of transcription by RNA polymerase II"/>
    <property type="evidence" value="ECO:0007669"/>
    <property type="project" value="TreeGrafter"/>
</dbReference>
<dbReference type="EMBL" id="GG662720">
    <property type="protein sequence ID" value="EAR86364.2"/>
    <property type="molecule type" value="Genomic_DNA"/>
</dbReference>
<proteinExistence type="predicted"/>
<dbReference type="Proteomes" id="UP000009168">
    <property type="component" value="Unassembled WGS sequence"/>
</dbReference>
<keyword evidence="1" id="KW-0433">Leucine-rich repeat</keyword>
<dbReference type="OrthoDB" id="184583at2759"/>
<dbReference type="HOGENOM" id="CLU_343442_0_0_1"/>
<dbReference type="AlphaFoldDB" id="Q22M78"/>
<dbReference type="InterPro" id="IPR032675">
    <property type="entry name" value="LRR_dom_sf"/>
</dbReference>
<dbReference type="GeneID" id="7840482"/>
<organism evidence="3 4">
    <name type="scientific">Tetrahymena thermophila (strain SB210)</name>
    <dbReference type="NCBI Taxonomy" id="312017"/>
    <lineage>
        <taxon>Eukaryota</taxon>
        <taxon>Sar</taxon>
        <taxon>Alveolata</taxon>
        <taxon>Ciliophora</taxon>
        <taxon>Intramacronucleata</taxon>
        <taxon>Oligohymenophorea</taxon>
        <taxon>Hymenostomatida</taxon>
        <taxon>Tetrahymenina</taxon>
        <taxon>Tetrahymenidae</taxon>
        <taxon>Tetrahymena</taxon>
    </lineage>
</organism>
<protein>
    <recommendedName>
        <fullName evidence="5">Kinase domain protein</fullName>
    </recommendedName>
</protein>
<dbReference type="Gene3D" id="3.80.10.10">
    <property type="entry name" value="Ribonuclease Inhibitor"/>
    <property type="match status" value="2"/>
</dbReference>
<evidence type="ECO:0000256" key="2">
    <source>
        <dbReference type="ARBA" id="ARBA00022737"/>
    </source>
</evidence>
<dbReference type="RefSeq" id="XP_977142.2">
    <property type="nucleotide sequence ID" value="XM_972049.2"/>
</dbReference>
<evidence type="ECO:0000313" key="4">
    <source>
        <dbReference type="Proteomes" id="UP000009168"/>
    </source>
</evidence>
<dbReference type="SUPFAM" id="SSF52047">
    <property type="entry name" value="RNI-like"/>
    <property type="match status" value="1"/>
</dbReference>